<feature type="region of interest" description="Disordered" evidence="2">
    <location>
        <begin position="1"/>
        <end position="20"/>
    </location>
</feature>
<feature type="domain" description="MurNAc-LAA" evidence="3">
    <location>
        <begin position="85"/>
        <end position="204"/>
    </location>
</feature>
<evidence type="ECO:0000256" key="1">
    <source>
        <dbReference type="ARBA" id="ARBA00022801"/>
    </source>
</evidence>
<keyword evidence="1" id="KW-0378">Hydrolase</keyword>
<evidence type="ECO:0000259" key="3">
    <source>
        <dbReference type="SMART" id="SM00646"/>
    </source>
</evidence>
<dbReference type="PANTHER" id="PTHR30404">
    <property type="entry name" value="N-ACETYLMURAMOYL-L-ALANINE AMIDASE"/>
    <property type="match status" value="1"/>
</dbReference>
<protein>
    <submittedName>
        <fullName evidence="4">N-acetylmuramoyl-L-alanine amidase</fullName>
    </submittedName>
</protein>
<gene>
    <name evidence="4" type="ORF">I5677_12060</name>
</gene>
<dbReference type="GO" id="GO:0008745">
    <property type="term" value="F:N-acetylmuramoyl-L-alanine amidase activity"/>
    <property type="evidence" value="ECO:0007669"/>
    <property type="project" value="InterPro"/>
</dbReference>
<keyword evidence="5" id="KW-1185">Reference proteome</keyword>
<evidence type="ECO:0000256" key="2">
    <source>
        <dbReference type="SAM" id="MobiDB-lite"/>
    </source>
</evidence>
<organism evidence="4 5">
    <name type="scientific">Mobilitalea sibirica</name>
    <dbReference type="NCBI Taxonomy" id="1462919"/>
    <lineage>
        <taxon>Bacteria</taxon>
        <taxon>Bacillati</taxon>
        <taxon>Bacillota</taxon>
        <taxon>Clostridia</taxon>
        <taxon>Lachnospirales</taxon>
        <taxon>Lachnospiraceae</taxon>
        <taxon>Mobilitalea</taxon>
    </lineage>
</organism>
<sequence>MKINIDAGHGTNTAGKRTPPMPKDIIIDGKVICKKGEQFREHIANVGVAFLLEQELKRCGFETFRTGWDDDNAYDDPDQGLADRQRAIAKANCDYSISIHFNAFGDGKTFNTAEGVGIYIHNRYQGQSKKLAEIVLKHLAGGTKQKDRGVTPYGYAMVNCNNMDVKGAILVELAFMTNLREATELMVVEEFWKECALEIAKGLCEYTGIKYIPEQTHPERVTVYSPKEDIRWLQRGLNQILPEWFPKISEHGIYDDWTRFAVLALWIENGWGKHMNDDGKTAGRSTCKDIYKRISK</sequence>
<name>A0A8J7H3G9_9FIRM</name>
<proteinExistence type="predicted"/>
<dbReference type="AlphaFoldDB" id="A0A8J7H3G9"/>
<dbReference type="SUPFAM" id="SSF53187">
    <property type="entry name" value="Zn-dependent exopeptidases"/>
    <property type="match status" value="1"/>
</dbReference>
<dbReference type="InterPro" id="IPR002508">
    <property type="entry name" value="MurNAc-LAA_cat"/>
</dbReference>
<dbReference type="Pfam" id="PF01520">
    <property type="entry name" value="Amidase_3"/>
    <property type="match status" value="1"/>
</dbReference>
<dbReference type="Proteomes" id="UP000623269">
    <property type="component" value="Unassembled WGS sequence"/>
</dbReference>
<dbReference type="InterPro" id="IPR050695">
    <property type="entry name" value="N-acetylmuramoyl_amidase_3"/>
</dbReference>
<accession>A0A8J7H3G9</accession>
<dbReference type="Gene3D" id="3.40.630.40">
    <property type="entry name" value="Zn-dependent exopeptidases"/>
    <property type="match status" value="1"/>
</dbReference>
<dbReference type="EMBL" id="JAEAGR010000013">
    <property type="protein sequence ID" value="MBH1941627.1"/>
    <property type="molecule type" value="Genomic_DNA"/>
</dbReference>
<dbReference type="SMART" id="SM00646">
    <property type="entry name" value="Ami_3"/>
    <property type="match status" value="1"/>
</dbReference>
<dbReference type="RefSeq" id="WP_197661875.1">
    <property type="nucleotide sequence ID" value="NZ_JAEAGR010000013.1"/>
</dbReference>
<reference evidence="4" key="1">
    <citation type="submission" date="2020-12" db="EMBL/GenBank/DDBJ databases">
        <title>M. sibirica DSM 26468T genome.</title>
        <authorList>
            <person name="Thieme N."/>
            <person name="Rettenmaier R."/>
            <person name="Zverlov V."/>
            <person name="Liebl W."/>
        </authorList>
    </citation>
    <scope>NUCLEOTIDE SEQUENCE</scope>
    <source>
        <strain evidence="4">DSM 26468</strain>
    </source>
</reference>
<dbReference type="PANTHER" id="PTHR30404:SF0">
    <property type="entry name" value="N-ACETYLMURAMOYL-L-ALANINE AMIDASE AMIC"/>
    <property type="match status" value="1"/>
</dbReference>
<evidence type="ECO:0000313" key="5">
    <source>
        <dbReference type="Proteomes" id="UP000623269"/>
    </source>
</evidence>
<dbReference type="GO" id="GO:0009253">
    <property type="term" value="P:peptidoglycan catabolic process"/>
    <property type="evidence" value="ECO:0007669"/>
    <property type="project" value="InterPro"/>
</dbReference>
<evidence type="ECO:0000313" key="4">
    <source>
        <dbReference type="EMBL" id="MBH1941627.1"/>
    </source>
</evidence>
<dbReference type="GO" id="GO:0030288">
    <property type="term" value="C:outer membrane-bounded periplasmic space"/>
    <property type="evidence" value="ECO:0007669"/>
    <property type="project" value="TreeGrafter"/>
</dbReference>
<comment type="caution">
    <text evidence="4">The sequence shown here is derived from an EMBL/GenBank/DDBJ whole genome shotgun (WGS) entry which is preliminary data.</text>
</comment>
<dbReference type="CDD" id="cd02696">
    <property type="entry name" value="MurNAc-LAA"/>
    <property type="match status" value="1"/>
</dbReference>